<gene>
    <name evidence="13" type="ORF">CLV97_101123</name>
</gene>
<evidence type="ECO:0000256" key="10">
    <source>
        <dbReference type="ARBA" id="ARBA00039918"/>
    </source>
</evidence>
<keyword evidence="3" id="KW-0813">Transport</keyword>
<protein>
    <recommendedName>
        <fullName evidence="10">Putative proline/betaine transporter</fullName>
    </recommendedName>
</protein>
<dbReference type="PROSITE" id="PS00217">
    <property type="entry name" value="SUGAR_TRANSPORT_2"/>
    <property type="match status" value="1"/>
</dbReference>
<dbReference type="InterPro" id="IPR005829">
    <property type="entry name" value="Sugar_transporter_CS"/>
</dbReference>
<dbReference type="Pfam" id="PF00083">
    <property type="entry name" value="Sugar_tr"/>
    <property type="match status" value="1"/>
</dbReference>
<dbReference type="InterPro" id="IPR036259">
    <property type="entry name" value="MFS_trans_sf"/>
</dbReference>
<evidence type="ECO:0000256" key="11">
    <source>
        <dbReference type="SAM" id="Phobius"/>
    </source>
</evidence>
<feature type="transmembrane region" description="Helical" evidence="11">
    <location>
        <begin position="75"/>
        <end position="96"/>
    </location>
</feature>
<keyword evidence="5 11" id="KW-0812">Transmembrane</keyword>
<evidence type="ECO:0000256" key="4">
    <source>
        <dbReference type="ARBA" id="ARBA00022475"/>
    </source>
</evidence>
<accession>A0A2T0LJF2</accession>
<comment type="subcellular location">
    <subcellularLocation>
        <location evidence="1">Cell membrane</location>
        <topology evidence="1">Multi-pass membrane protein</topology>
    </subcellularLocation>
</comment>
<comment type="caution">
    <text evidence="13">The sequence shown here is derived from an EMBL/GenBank/DDBJ whole genome shotgun (WGS) entry which is preliminary data.</text>
</comment>
<dbReference type="PROSITE" id="PS50850">
    <property type="entry name" value="MFS"/>
    <property type="match status" value="1"/>
</dbReference>
<evidence type="ECO:0000256" key="2">
    <source>
        <dbReference type="ARBA" id="ARBA00008240"/>
    </source>
</evidence>
<keyword evidence="8 11" id="KW-0472">Membrane</keyword>
<keyword evidence="4" id="KW-1003">Cell membrane</keyword>
<dbReference type="SUPFAM" id="SSF103473">
    <property type="entry name" value="MFS general substrate transporter"/>
    <property type="match status" value="1"/>
</dbReference>
<evidence type="ECO:0000313" key="13">
    <source>
        <dbReference type="EMBL" id="PRX42634.1"/>
    </source>
</evidence>
<keyword evidence="6" id="KW-0769">Symport</keyword>
<evidence type="ECO:0000259" key="12">
    <source>
        <dbReference type="PROSITE" id="PS50850"/>
    </source>
</evidence>
<evidence type="ECO:0000256" key="1">
    <source>
        <dbReference type="ARBA" id="ARBA00004651"/>
    </source>
</evidence>
<evidence type="ECO:0000256" key="9">
    <source>
        <dbReference type="ARBA" id="ARBA00037295"/>
    </source>
</evidence>
<dbReference type="FunFam" id="1.20.1250.20:FF:000001">
    <property type="entry name" value="Dicarboxylate MFS transporter"/>
    <property type="match status" value="1"/>
</dbReference>
<evidence type="ECO:0000256" key="7">
    <source>
        <dbReference type="ARBA" id="ARBA00022989"/>
    </source>
</evidence>
<evidence type="ECO:0000256" key="3">
    <source>
        <dbReference type="ARBA" id="ARBA00022448"/>
    </source>
</evidence>
<feature type="transmembrane region" description="Helical" evidence="11">
    <location>
        <begin position="183"/>
        <end position="202"/>
    </location>
</feature>
<dbReference type="Proteomes" id="UP000237797">
    <property type="component" value="Unassembled WGS sequence"/>
</dbReference>
<evidence type="ECO:0000256" key="5">
    <source>
        <dbReference type="ARBA" id="ARBA00022692"/>
    </source>
</evidence>
<comment type="similarity">
    <text evidence="2">Belongs to the major facilitator superfamily. Metabolite:H+ Symporter (MHS) family (TC 2.A.1.6) family.</text>
</comment>
<dbReference type="GO" id="GO:0005886">
    <property type="term" value="C:plasma membrane"/>
    <property type="evidence" value="ECO:0007669"/>
    <property type="project" value="UniProtKB-SubCell"/>
</dbReference>
<name>A0A2T0LJF2_9BACL</name>
<dbReference type="InterPro" id="IPR005828">
    <property type="entry name" value="MFS_sugar_transport-like"/>
</dbReference>
<dbReference type="GO" id="GO:0015293">
    <property type="term" value="F:symporter activity"/>
    <property type="evidence" value="ECO:0007669"/>
    <property type="project" value="UniProtKB-KW"/>
</dbReference>
<feature type="transmembrane region" description="Helical" evidence="11">
    <location>
        <begin position="256"/>
        <end position="274"/>
    </location>
</feature>
<feature type="transmembrane region" description="Helical" evidence="11">
    <location>
        <begin position="138"/>
        <end position="162"/>
    </location>
</feature>
<feature type="transmembrane region" description="Helical" evidence="11">
    <location>
        <begin position="208"/>
        <end position="227"/>
    </location>
</feature>
<dbReference type="PANTHER" id="PTHR43528">
    <property type="entry name" value="ALPHA-KETOGLUTARATE PERMEASE"/>
    <property type="match status" value="1"/>
</dbReference>
<evidence type="ECO:0000313" key="14">
    <source>
        <dbReference type="Proteomes" id="UP000237797"/>
    </source>
</evidence>
<dbReference type="Gene3D" id="1.20.1250.20">
    <property type="entry name" value="MFS general substrate transporter like domains"/>
    <property type="match status" value="1"/>
</dbReference>
<evidence type="ECO:0000256" key="6">
    <source>
        <dbReference type="ARBA" id="ARBA00022847"/>
    </source>
</evidence>
<sequence>MSERENGKKRFFGGRKKFRLKKEDITVVDMDTAKRAVLATSVGNAMEWFDFGIYSYLAVTIGKVFFPEMKGGVQLIYSFATFAVAFLARPLGGIVFGMLGDRWGRKRVLAITLILMAVSTLSIGLIPSYETIGSTATVLLLIARLVQGFSTGGEYAGAMTFIAESTPDKKRGVMSSGLEVGTLTGYIAGAAFVTLLTMTLGSETMVRWGWRIPFLVAGPMGLIGYYLRERLEETPAFEAMEEARERESYLSIRDILASYWRTLLIGIVVVFFITSSTTRCCPTCPLTCPPSSATGRRGDFC</sequence>
<keyword evidence="7 11" id="KW-1133">Transmembrane helix</keyword>
<feature type="transmembrane region" description="Helical" evidence="11">
    <location>
        <begin position="108"/>
        <end position="126"/>
    </location>
</feature>
<comment type="function">
    <text evidence="9">May be a proton symporter involved in the uptake of osmolytes such as proline and glycine betaine.</text>
</comment>
<dbReference type="InterPro" id="IPR020846">
    <property type="entry name" value="MFS_dom"/>
</dbReference>
<feature type="domain" description="Major facilitator superfamily (MFS) profile" evidence="12">
    <location>
        <begin position="36"/>
        <end position="301"/>
    </location>
</feature>
<dbReference type="EMBL" id="PVNE01000001">
    <property type="protein sequence ID" value="PRX42634.1"/>
    <property type="molecule type" value="Genomic_DNA"/>
</dbReference>
<keyword evidence="13" id="KW-0762">Sugar transport</keyword>
<dbReference type="InterPro" id="IPR051084">
    <property type="entry name" value="H+-coupled_symporters"/>
</dbReference>
<reference evidence="13 14" key="1">
    <citation type="submission" date="2018-03" db="EMBL/GenBank/DDBJ databases">
        <title>Genomic Encyclopedia of Archaeal and Bacterial Type Strains, Phase II (KMG-II): from individual species to whole genera.</title>
        <authorList>
            <person name="Goeker M."/>
        </authorList>
    </citation>
    <scope>NUCLEOTIDE SEQUENCE [LARGE SCALE GENOMIC DNA]</scope>
    <source>
        <strain evidence="13 14">DSM 44946</strain>
    </source>
</reference>
<evidence type="ECO:0000256" key="8">
    <source>
        <dbReference type="ARBA" id="ARBA00023136"/>
    </source>
</evidence>
<organism evidence="13 14">
    <name type="scientific">Planifilum fimeticola</name>
    <dbReference type="NCBI Taxonomy" id="201975"/>
    <lineage>
        <taxon>Bacteria</taxon>
        <taxon>Bacillati</taxon>
        <taxon>Bacillota</taxon>
        <taxon>Bacilli</taxon>
        <taxon>Bacillales</taxon>
        <taxon>Thermoactinomycetaceae</taxon>
        <taxon>Planifilum</taxon>
    </lineage>
</organism>
<keyword evidence="14" id="KW-1185">Reference proteome</keyword>
<dbReference type="PANTHER" id="PTHR43528:SF1">
    <property type="entry name" value="ALPHA-KETOGLUTARATE PERMEASE"/>
    <property type="match status" value="1"/>
</dbReference>
<dbReference type="AlphaFoldDB" id="A0A2T0LJF2"/>
<proteinExistence type="inferred from homology"/>